<dbReference type="Pfam" id="PF09720">
    <property type="entry name" value="Unstab_antitox"/>
    <property type="match status" value="1"/>
</dbReference>
<gene>
    <name evidence="1" type="ORF">HELGO_WM6852</name>
</gene>
<reference evidence="1" key="1">
    <citation type="submission" date="2020-01" db="EMBL/GenBank/DDBJ databases">
        <authorList>
            <person name="Meier V. D."/>
            <person name="Meier V D."/>
        </authorList>
    </citation>
    <scope>NUCLEOTIDE SEQUENCE</scope>
    <source>
        <strain evidence="1">HLG_WM_MAG_04</strain>
    </source>
</reference>
<evidence type="ECO:0008006" key="2">
    <source>
        <dbReference type="Google" id="ProtNLM"/>
    </source>
</evidence>
<dbReference type="AlphaFoldDB" id="A0A6S6TJ68"/>
<organism evidence="1">
    <name type="scientific">uncultured Sulfurovum sp</name>
    <dbReference type="NCBI Taxonomy" id="269237"/>
    <lineage>
        <taxon>Bacteria</taxon>
        <taxon>Pseudomonadati</taxon>
        <taxon>Campylobacterota</taxon>
        <taxon>Epsilonproteobacteria</taxon>
        <taxon>Campylobacterales</taxon>
        <taxon>Sulfurovaceae</taxon>
        <taxon>Sulfurovum</taxon>
        <taxon>environmental samples</taxon>
    </lineage>
</organism>
<evidence type="ECO:0000313" key="1">
    <source>
        <dbReference type="EMBL" id="CAA6815612.1"/>
    </source>
</evidence>
<sequence length="73" mass="8306">MVMVNMDKILLEALALESSEKLQLIDALLASVYPVNKGVEKVWNDEVEERLITYNKGNLPSIDEETTFAKYKC</sequence>
<dbReference type="InterPro" id="IPR013406">
    <property type="entry name" value="CHP02574_addiction_mod"/>
</dbReference>
<name>A0A6S6TJ68_9BACT</name>
<dbReference type="EMBL" id="CACVAX010000043">
    <property type="protein sequence ID" value="CAA6815612.1"/>
    <property type="molecule type" value="Genomic_DNA"/>
</dbReference>
<protein>
    <recommendedName>
        <fullName evidence="2">Addiction module protein</fullName>
    </recommendedName>
</protein>
<accession>A0A6S6TJ68</accession>
<proteinExistence type="predicted"/>